<sequence>MGIFFSYNRKVQPDSCRKRHLSDAFGEDVPVRKRIRSTYDYVYRELFCKGEGSDLTVNALNQKWQLHRLYVKQSPFFAAMLEGGWKESGCNEIELELTDPNITNASLNTIFGSFYRDTVLLSETTVLSVLAAATWFHLEDIRILCGEFMERKLCFRNVVEFNQIAKQYNLSNLSRNTIKWMAENILLLDECKASYDFLRKIPVELMRETIEQPDLVVVQLEQDVFLLLLKWVYLQNHPDYEFRPDVRLLEDGYAFFTSKNSTYLETPEGAVYAPAFRAIRWEYVLNVYKTTERMIRDRIVPEGWISHVFCRQWMRVLHTHDLLTGYSRSSPSGGNVHSGSPNDSPNSHSRIRTTLTSREVTSHLAASPDSSSVLSASDVGEPGPPGDLPETVFWATSERCGRRMNSADVTCSWRWTGYHFGFDLVVKYKRRTFSVIRFTDNQSAEGSVSHAPRLRLLISLRIKSILSNPVESDVQPVDLDTLVDVVDGTASVDRNGSNNSPISVSTPGVLSLSLEENVLHEVLRLPDHFLFPAVVSANLLRYDPIGWNRYTDETSSSADLNQLS</sequence>
<dbReference type="Gene3D" id="3.30.710.10">
    <property type="entry name" value="Potassium Channel Kv1.1, Chain A"/>
    <property type="match status" value="1"/>
</dbReference>
<comment type="caution">
    <text evidence="4">The sequence shown here is derived from an EMBL/GenBank/DDBJ whole genome shotgun (WGS) entry which is preliminary data.</text>
</comment>
<dbReference type="InterPro" id="IPR043380">
    <property type="entry name" value="Gcl-like"/>
</dbReference>
<dbReference type="PANTHER" id="PTHR23231:SF17">
    <property type="entry name" value="BTB DOMAIN-CONTAINING PROTEIN"/>
    <property type="match status" value="1"/>
</dbReference>
<reference evidence="4 5" key="1">
    <citation type="submission" date="2019-07" db="EMBL/GenBank/DDBJ databases">
        <title>Annotation for the trematode Paragonimus westermani.</title>
        <authorList>
            <person name="Choi Y.-J."/>
        </authorList>
    </citation>
    <scope>NUCLEOTIDE SEQUENCE [LARGE SCALE GENOMIC DNA]</scope>
    <source>
        <strain evidence="4">180907_Pwestermani</strain>
    </source>
</reference>
<dbReference type="Pfam" id="PF00651">
    <property type="entry name" value="BTB"/>
    <property type="match status" value="1"/>
</dbReference>
<keyword evidence="1" id="KW-0217">Developmental protein</keyword>
<proteinExistence type="predicted"/>
<dbReference type="SUPFAM" id="SSF54695">
    <property type="entry name" value="POZ domain"/>
    <property type="match status" value="1"/>
</dbReference>
<dbReference type="SMART" id="SM00225">
    <property type="entry name" value="BTB"/>
    <property type="match status" value="1"/>
</dbReference>
<dbReference type="OrthoDB" id="6359943at2759"/>
<feature type="region of interest" description="Disordered" evidence="2">
    <location>
        <begin position="362"/>
        <end position="390"/>
    </location>
</feature>
<feature type="region of interest" description="Disordered" evidence="2">
    <location>
        <begin position="328"/>
        <end position="350"/>
    </location>
</feature>
<name>A0A8T0DNR0_9TREM</name>
<evidence type="ECO:0000256" key="1">
    <source>
        <dbReference type="ARBA" id="ARBA00022473"/>
    </source>
</evidence>
<organism evidence="4 5">
    <name type="scientific">Paragonimus westermani</name>
    <dbReference type="NCBI Taxonomy" id="34504"/>
    <lineage>
        <taxon>Eukaryota</taxon>
        <taxon>Metazoa</taxon>
        <taxon>Spiralia</taxon>
        <taxon>Lophotrochozoa</taxon>
        <taxon>Platyhelminthes</taxon>
        <taxon>Trematoda</taxon>
        <taxon>Digenea</taxon>
        <taxon>Plagiorchiida</taxon>
        <taxon>Troglotremata</taxon>
        <taxon>Troglotrematidae</taxon>
        <taxon>Paragonimus</taxon>
    </lineage>
</organism>
<gene>
    <name evidence="4" type="ORF">P879_01332</name>
</gene>
<dbReference type="InterPro" id="IPR000210">
    <property type="entry name" value="BTB/POZ_dom"/>
</dbReference>
<dbReference type="PANTHER" id="PTHR23231">
    <property type="entry name" value="GERM CELL-LESS PROTEIN"/>
    <property type="match status" value="1"/>
</dbReference>
<dbReference type="Gene3D" id="1.25.40.420">
    <property type="match status" value="1"/>
</dbReference>
<feature type="domain" description="BTB" evidence="3">
    <location>
        <begin position="53"/>
        <end position="123"/>
    </location>
</feature>
<feature type="compositionally biased region" description="Low complexity" evidence="2">
    <location>
        <begin position="364"/>
        <end position="379"/>
    </location>
</feature>
<evidence type="ECO:0000256" key="2">
    <source>
        <dbReference type="SAM" id="MobiDB-lite"/>
    </source>
</evidence>
<dbReference type="PROSITE" id="PS50097">
    <property type="entry name" value="BTB"/>
    <property type="match status" value="1"/>
</dbReference>
<dbReference type="InterPro" id="IPR011333">
    <property type="entry name" value="SKP1/BTB/POZ_sf"/>
</dbReference>
<keyword evidence="5" id="KW-1185">Reference proteome</keyword>
<evidence type="ECO:0000313" key="4">
    <source>
        <dbReference type="EMBL" id="KAF8568337.1"/>
    </source>
</evidence>
<dbReference type="GO" id="GO:0007281">
    <property type="term" value="P:germ cell development"/>
    <property type="evidence" value="ECO:0007669"/>
    <property type="project" value="InterPro"/>
</dbReference>
<evidence type="ECO:0000259" key="3">
    <source>
        <dbReference type="PROSITE" id="PS50097"/>
    </source>
</evidence>
<dbReference type="EMBL" id="JTDF01002877">
    <property type="protein sequence ID" value="KAF8568337.1"/>
    <property type="molecule type" value="Genomic_DNA"/>
</dbReference>
<evidence type="ECO:0000313" key="5">
    <source>
        <dbReference type="Proteomes" id="UP000699462"/>
    </source>
</evidence>
<dbReference type="Proteomes" id="UP000699462">
    <property type="component" value="Unassembled WGS sequence"/>
</dbReference>
<accession>A0A8T0DNR0</accession>
<protein>
    <recommendedName>
        <fullName evidence="3">BTB domain-containing protein</fullName>
    </recommendedName>
</protein>
<dbReference type="AlphaFoldDB" id="A0A8T0DNR0"/>